<comment type="caution">
    <text evidence="12">The sequence shown here is derived from an EMBL/GenBank/DDBJ whole genome shotgun (WGS) entry which is preliminary data.</text>
</comment>
<dbReference type="GO" id="GO:0000976">
    <property type="term" value="F:transcription cis-regulatory region binding"/>
    <property type="evidence" value="ECO:0007669"/>
    <property type="project" value="TreeGrafter"/>
</dbReference>
<dbReference type="SUPFAM" id="SSF46894">
    <property type="entry name" value="C-terminal effector domain of the bipartite response regulators"/>
    <property type="match status" value="1"/>
</dbReference>
<dbReference type="PANTHER" id="PTHR48111">
    <property type="entry name" value="REGULATOR OF RPOS"/>
    <property type="match status" value="1"/>
</dbReference>
<keyword evidence="2" id="KW-0902">Two-component regulatory system</keyword>
<dbReference type="InterPro" id="IPR001867">
    <property type="entry name" value="OmpR/PhoB-type_DNA-bd"/>
</dbReference>
<organism evidence="12 13">
    <name type="scientific">Lactococcus termiticola</name>
    <dbReference type="NCBI Taxonomy" id="2169526"/>
    <lineage>
        <taxon>Bacteria</taxon>
        <taxon>Bacillati</taxon>
        <taxon>Bacillota</taxon>
        <taxon>Bacilli</taxon>
        <taxon>Lactobacillales</taxon>
        <taxon>Streptococcaceae</taxon>
        <taxon>Lactococcus</taxon>
    </lineage>
</organism>
<dbReference type="GO" id="GO:0006355">
    <property type="term" value="P:regulation of DNA-templated transcription"/>
    <property type="evidence" value="ECO:0007669"/>
    <property type="project" value="InterPro"/>
</dbReference>
<dbReference type="SUPFAM" id="SSF52172">
    <property type="entry name" value="CheY-like"/>
    <property type="match status" value="1"/>
</dbReference>
<evidence type="ECO:0000256" key="2">
    <source>
        <dbReference type="ARBA" id="ARBA00023012"/>
    </source>
</evidence>
<dbReference type="GO" id="GO:0032993">
    <property type="term" value="C:protein-DNA complex"/>
    <property type="evidence" value="ECO:0007669"/>
    <property type="project" value="TreeGrafter"/>
</dbReference>
<comment type="function">
    <text evidence="6">Member of the two-component regulatory system DltS/DltR. Regulates the expression of the dlt operon.</text>
</comment>
<gene>
    <name evidence="12" type="primary">ompR_6</name>
    <name evidence="12" type="ORF">NtB2_01501</name>
</gene>
<keyword evidence="13" id="KW-1185">Reference proteome</keyword>
<evidence type="ECO:0000259" key="10">
    <source>
        <dbReference type="PROSITE" id="PS50110"/>
    </source>
</evidence>
<evidence type="ECO:0000259" key="11">
    <source>
        <dbReference type="PROSITE" id="PS51755"/>
    </source>
</evidence>
<sequence length="239" mass="27812">MKSMKKMLIADDDRGILTLLSFNFRQEKDFEVTTANDGQEALDMALKNPYDLILLDLMMPSYDGIEITKKLRKKGIYTPILILTAREDDQMKLKGLESGSDDYLDKTTPMKEIIARAKGLIRRHQQYDQQSGSDMPDEKTSKAQQDFGRLHINYDKKVIRLDEHRLDLTKREFEILEMLIDHEGEVISREGLIQHFWGVDTPTETRTIDVLVSKIRKKLDNQYIKTKRGFGYYFDPANS</sequence>
<dbReference type="Pfam" id="PF00486">
    <property type="entry name" value="Trans_reg_C"/>
    <property type="match status" value="1"/>
</dbReference>
<dbReference type="PROSITE" id="PS50110">
    <property type="entry name" value="RESPONSE_REGULATORY"/>
    <property type="match status" value="1"/>
</dbReference>
<dbReference type="InterPro" id="IPR016032">
    <property type="entry name" value="Sig_transdc_resp-reg_C-effctor"/>
</dbReference>
<accession>A0A2R5HKX8</accession>
<dbReference type="Proteomes" id="UP000245021">
    <property type="component" value="Unassembled WGS sequence"/>
</dbReference>
<evidence type="ECO:0000313" key="13">
    <source>
        <dbReference type="Proteomes" id="UP000245021"/>
    </source>
</evidence>
<dbReference type="CDD" id="cd00383">
    <property type="entry name" value="trans_reg_C"/>
    <property type="match status" value="1"/>
</dbReference>
<keyword evidence="1 8" id="KW-0597">Phosphoprotein</keyword>
<dbReference type="PANTHER" id="PTHR48111:SF1">
    <property type="entry name" value="TWO-COMPONENT RESPONSE REGULATOR ORR33"/>
    <property type="match status" value="1"/>
</dbReference>
<dbReference type="AlphaFoldDB" id="A0A2R5HKX8"/>
<dbReference type="InterPro" id="IPR036388">
    <property type="entry name" value="WH-like_DNA-bd_sf"/>
</dbReference>
<dbReference type="GO" id="GO:0005829">
    <property type="term" value="C:cytosol"/>
    <property type="evidence" value="ECO:0007669"/>
    <property type="project" value="TreeGrafter"/>
</dbReference>
<evidence type="ECO:0000256" key="4">
    <source>
        <dbReference type="ARBA" id="ARBA00023125"/>
    </source>
</evidence>
<dbReference type="InterPro" id="IPR001789">
    <property type="entry name" value="Sig_transdc_resp-reg_receiver"/>
</dbReference>
<evidence type="ECO:0000256" key="6">
    <source>
        <dbReference type="ARBA" id="ARBA00055621"/>
    </source>
</evidence>
<evidence type="ECO:0000256" key="3">
    <source>
        <dbReference type="ARBA" id="ARBA00023015"/>
    </source>
</evidence>
<evidence type="ECO:0000256" key="5">
    <source>
        <dbReference type="ARBA" id="ARBA00023163"/>
    </source>
</evidence>
<evidence type="ECO:0000256" key="8">
    <source>
        <dbReference type="PROSITE-ProRule" id="PRU00169"/>
    </source>
</evidence>
<dbReference type="GO" id="GO:0000156">
    <property type="term" value="F:phosphorelay response regulator activity"/>
    <property type="evidence" value="ECO:0007669"/>
    <property type="project" value="TreeGrafter"/>
</dbReference>
<dbReference type="CDD" id="cd17574">
    <property type="entry name" value="REC_OmpR"/>
    <property type="match status" value="1"/>
</dbReference>
<dbReference type="PROSITE" id="PS51755">
    <property type="entry name" value="OMPR_PHOB"/>
    <property type="match status" value="1"/>
</dbReference>
<keyword evidence="5" id="KW-0804">Transcription</keyword>
<keyword evidence="4 9" id="KW-0238">DNA-binding</keyword>
<dbReference type="Gene3D" id="3.40.50.2300">
    <property type="match status" value="1"/>
</dbReference>
<feature type="domain" description="Response regulatory" evidence="10">
    <location>
        <begin position="6"/>
        <end position="121"/>
    </location>
</feature>
<name>A0A2R5HKX8_9LACT</name>
<feature type="DNA-binding region" description="OmpR/PhoB-type" evidence="9">
    <location>
        <begin position="142"/>
        <end position="236"/>
    </location>
</feature>
<evidence type="ECO:0000313" key="12">
    <source>
        <dbReference type="EMBL" id="GBG97361.1"/>
    </source>
</evidence>
<dbReference type="Pfam" id="PF00072">
    <property type="entry name" value="Response_reg"/>
    <property type="match status" value="1"/>
</dbReference>
<dbReference type="EMBL" id="BFFO01000010">
    <property type="protein sequence ID" value="GBG97361.1"/>
    <property type="molecule type" value="Genomic_DNA"/>
</dbReference>
<keyword evidence="3" id="KW-0805">Transcription regulation</keyword>
<dbReference type="Gene3D" id="1.10.10.10">
    <property type="entry name" value="Winged helix-like DNA-binding domain superfamily/Winged helix DNA-binding domain"/>
    <property type="match status" value="1"/>
</dbReference>
<dbReference type="FunFam" id="3.40.50.2300:FF:000001">
    <property type="entry name" value="DNA-binding response regulator PhoB"/>
    <property type="match status" value="1"/>
</dbReference>
<dbReference type="InterPro" id="IPR011006">
    <property type="entry name" value="CheY-like_superfamily"/>
</dbReference>
<feature type="domain" description="OmpR/PhoB-type" evidence="11">
    <location>
        <begin position="142"/>
        <end position="236"/>
    </location>
</feature>
<evidence type="ECO:0000256" key="9">
    <source>
        <dbReference type="PROSITE-ProRule" id="PRU01091"/>
    </source>
</evidence>
<feature type="modified residue" description="4-aspartylphosphate" evidence="8">
    <location>
        <position position="56"/>
    </location>
</feature>
<reference evidence="12 13" key="1">
    <citation type="journal article" date="2018" name="Genome Announc.">
        <title>Draft Genome Sequence of Lactococcus sp. Strain NtB2 (JCM 32569), Isolated from the Gut of the Higher Termite Nasutitermes takasagoensis.</title>
        <authorList>
            <person name="Noda S."/>
            <person name="Aihara C."/>
            <person name="Yuki M."/>
            <person name="Ohkuma M."/>
        </authorList>
    </citation>
    <scope>NUCLEOTIDE SEQUENCE [LARGE SCALE GENOMIC DNA]</scope>
    <source>
        <strain evidence="12 13">NtB2</strain>
    </source>
</reference>
<evidence type="ECO:0000256" key="1">
    <source>
        <dbReference type="ARBA" id="ARBA00022553"/>
    </source>
</evidence>
<dbReference type="SMART" id="SM00862">
    <property type="entry name" value="Trans_reg_C"/>
    <property type="match status" value="1"/>
</dbReference>
<dbReference type="InterPro" id="IPR039420">
    <property type="entry name" value="WalR-like"/>
</dbReference>
<dbReference type="SMART" id="SM00448">
    <property type="entry name" value="REC"/>
    <property type="match status" value="1"/>
</dbReference>
<evidence type="ECO:0000256" key="7">
    <source>
        <dbReference type="ARBA" id="ARBA00071115"/>
    </source>
</evidence>
<proteinExistence type="predicted"/>
<protein>
    <recommendedName>
        <fullName evidence="7">Transcriptional regulatory protein DltR</fullName>
    </recommendedName>
</protein>